<feature type="compositionally biased region" description="Low complexity" evidence="1">
    <location>
        <begin position="666"/>
        <end position="676"/>
    </location>
</feature>
<feature type="compositionally biased region" description="Low complexity" evidence="1">
    <location>
        <begin position="185"/>
        <end position="201"/>
    </location>
</feature>
<protein>
    <submittedName>
        <fullName evidence="2">Uncharacterized protein</fullName>
    </submittedName>
</protein>
<comment type="caution">
    <text evidence="2">The sequence shown here is derived from an EMBL/GenBank/DDBJ whole genome shotgun (WGS) entry which is preliminary data.</text>
</comment>
<organism evidence="2 3">
    <name type="scientific">Coniophora puteana (strain RWD-64-598)</name>
    <name type="common">Brown rot fungus</name>
    <dbReference type="NCBI Taxonomy" id="741705"/>
    <lineage>
        <taxon>Eukaryota</taxon>
        <taxon>Fungi</taxon>
        <taxon>Dikarya</taxon>
        <taxon>Basidiomycota</taxon>
        <taxon>Agaricomycotina</taxon>
        <taxon>Agaricomycetes</taxon>
        <taxon>Agaricomycetidae</taxon>
        <taxon>Boletales</taxon>
        <taxon>Coniophorineae</taxon>
        <taxon>Coniophoraceae</taxon>
        <taxon>Coniophora</taxon>
    </lineage>
</organism>
<accession>A0A5M3M9B6</accession>
<feature type="compositionally biased region" description="Low complexity" evidence="1">
    <location>
        <begin position="90"/>
        <end position="106"/>
    </location>
</feature>
<gene>
    <name evidence="2" type="ORF">CONPUDRAFT_169638</name>
</gene>
<reference evidence="3" key="1">
    <citation type="journal article" date="2012" name="Science">
        <title>The Paleozoic origin of enzymatic lignin decomposition reconstructed from 31 fungal genomes.</title>
        <authorList>
            <person name="Floudas D."/>
            <person name="Binder M."/>
            <person name="Riley R."/>
            <person name="Barry K."/>
            <person name="Blanchette R.A."/>
            <person name="Henrissat B."/>
            <person name="Martinez A.T."/>
            <person name="Otillar R."/>
            <person name="Spatafora J.W."/>
            <person name="Yadav J.S."/>
            <person name="Aerts A."/>
            <person name="Benoit I."/>
            <person name="Boyd A."/>
            <person name="Carlson A."/>
            <person name="Copeland A."/>
            <person name="Coutinho P.M."/>
            <person name="de Vries R.P."/>
            <person name="Ferreira P."/>
            <person name="Findley K."/>
            <person name="Foster B."/>
            <person name="Gaskell J."/>
            <person name="Glotzer D."/>
            <person name="Gorecki P."/>
            <person name="Heitman J."/>
            <person name="Hesse C."/>
            <person name="Hori C."/>
            <person name="Igarashi K."/>
            <person name="Jurgens J.A."/>
            <person name="Kallen N."/>
            <person name="Kersten P."/>
            <person name="Kohler A."/>
            <person name="Kuees U."/>
            <person name="Kumar T.K.A."/>
            <person name="Kuo A."/>
            <person name="LaButti K."/>
            <person name="Larrondo L.F."/>
            <person name="Lindquist E."/>
            <person name="Ling A."/>
            <person name="Lombard V."/>
            <person name="Lucas S."/>
            <person name="Lundell T."/>
            <person name="Martin R."/>
            <person name="McLaughlin D.J."/>
            <person name="Morgenstern I."/>
            <person name="Morin E."/>
            <person name="Murat C."/>
            <person name="Nagy L.G."/>
            <person name="Nolan M."/>
            <person name="Ohm R.A."/>
            <person name="Patyshakuliyeva A."/>
            <person name="Rokas A."/>
            <person name="Ruiz-Duenas F.J."/>
            <person name="Sabat G."/>
            <person name="Salamov A."/>
            <person name="Samejima M."/>
            <person name="Schmutz J."/>
            <person name="Slot J.C."/>
            <person name="St John F."/>
            <person name="Stenlid J."/>
            <person name="Sun H."/>
            <person name="Sun S."/>
            <person name="Syed K."/>
            <person name="Tsang A."/>
            <person name="Wiebenga A."/>
            <person name="Young D."/>
            <person name="Pisabarro A."/>
            <person name="Eastwood D.C."/>
            <person name="Martin F."/>
            <person name="Cullen D."/>
            <person name="Grigoriev I.V."/>
            <person name="Hibbett D.S."/>
        </authorList>
    </citation>
    <scope>NUCLEOTIDE SEQUENCE [LARGE SCALE GENOMIC DNA]</scope>
    <source>
        <strain evidence="3">RWD-64-598 SS2</strain>
    </source>
</reference>
<name>A0A5M3M9B6_CONPW</name>
<feature type="compositionally biased region" description="Low complexity" evidence="1">
    <location>
        <begin position="508"/>
        <end position="534"/>
    </location>
</feature>
<dbReference type="GeneID" id="19206288"/>
<feature type="compositionally biased region" description="Polar residues" evidence="1">
    <location>
        <begin position="107"/>
        <end position="122"/>
    </location>
</feature>
<feature type="region of interest" description="Disordered" evidence="1">
    <location>
        <begin position="363"/>
        <end position="559"/>
    </location>
</feature>
<dbReference type="KEGG" id="cput:CONPUDRAFT_169638"/>
<dbReference type="Proteomes" id="UP000053558">
    <property type="component" value="Unassembled WGS sequence"/>
</dbReference>
<feature type="region of interest" description="Disordered" evidence="1">
    <location>
        <begin position="167"/>
        <end position="276"/>
    </location>
</feature>
<feature type="region of interest" description="Disordered" evidence="1">
    <location>
        <begin position="89"/>
        <end position="122"/>
    </location>
</feature>
<feature type="compositionally biased region" description="Polar residues" evidence="1">
    <location>
        <begin position="577"/>
        <end position="590"/>
    </location>
</feature>
<feature type="compositionally biased region" description="Polar residues" evidence="1">
    <location>
        <begin position="548"/>
        <end position="558"/>
    </location>
</feature>
<dbReference type="RefSeq" id="XP_007774665.1">
    <property type="nucleotide sequence ID" value="XM_007776475.1"/>
</dbReference>
<dbReference type="AlphaFoldDB" id="A0A5M3M9B6"/>
<feature type="region of interest" description="Disordered" evidence="1">
    <location>
        <begin position="577"/>
        <end position="618"/>
    </location>
</feature>
<evidence type="ECO:0000313" key="2">
    <source>
        <dbReference type="EMBL" id="EIW75251.1"/>
    </source>
</evidence>
<proteinExistence type="predicted"/>
<feature type="region of interest" description="Disordered" evidence="1">
    <location>
        <begin position="649"/>
        <end position="676"/>
    </location>
</feature>
<feature type="compositionally biased region" description="Polar residues" evidence="1">
    <location>
        <begin position="364"/>
        <end position="401"/>
    </location>
</feature>
<sequence>MEQLYDPLFDTLDTIVPHPPVDPSMLSFDMYTLPSDTGDTADFFSVPGLDLDDATYLSLLADLRSDVLSTSANPFPLSFSALGIPGVNETTVSSSSTTSSSPTSSSAYGTARSTTPPSSVRQTMTLPPVEAEELTCHDVPSTPAGTSNHSQAFPVVVSEPRIIHAASHPSTFSTAPRASSRRKTASSTAAFRSSSSSSAAPRKGKVSVYQANPAPGATPPTTVPTQTTWRPTPPSRQIKEPSQTLVNVVPTGRPGEYTSLPEPERTKGFIPPPVPEREDKAELFRLPRLPDKWETPAEFNRYLTERQCWGFYGLNIHTIGQCIIKQSPVSAGDAELDQLLRKVVKRVVELLAEIDPINHGKLSAENQTNDVQTSSTTDLAQDVTSVTDKGTASSPTKTSPSEIPASVEGSPDARCEIAQDLPAPIAPVPPTSTSSPVVDGEKTQTPRGQASTAARFVRKNATKTKQRVESRKKTEPATSLSKRSREDDEDALSAHCGEESNPKRTKTTNRSTTSAAVPAQPAVSSAGHSPSASGGDSGVRWTYHYPPTASSSSGNQGWEQGARNANAVHMQQPRTMPEQINSVPPTSSSGHHGYYQYPRPDYRAPPPSTLTSTSNATNFARNEAPYSAYHYPNPPMQYGYPESMVGYGYAAPRYNHSGPPGPPGHGHPSSSRGFRR</sequence>
<evidence type="ECO:0000313" key="3">
    <source>
        <dbReference type="Proteomes" id="UP000053558"/>
    </source>
</evidence>
<keyword evidence="3" id="KW-1185">Reference proteome</keyword>
<feature type="compositionally biased region" description="Basic residues" evidence="1">
    <location>
        <begin position="456"/>
        <end position="465"/>
    </location>
</feature>
<evidence type="ECO:0000256" key="1">
    <source>
        <dbReference type="SAM" id="MobiDB-lite"/>
    </source>
</evidence>
<feature type="compositionally biased region" description="Polar residues" evidence="1">
    <location>
        <begin position="609"/>
        <end position="618"/>
    </location>
</feature>
<feature type="compositionally biased region" description="Basic and acidic residues" evidence="1">
    <location>
        <begin position="466"/>
        <end position="475"/>
    </location>
</feature>
<dbReference type="EMBL" id="JH711589">
    <property type="protein sequence ID" value="EIW75251.1"/>
    <property type="molecule type" value="Genomic_DNA"/>
</dbReference>